<accession>A0A426FMJ5</accession>
<dbReference type="PANTHER" id="PTHR48106">
    <property type="entry name" value="QUINONE OXIDOREDUCTASE PIG3-RELATED"/>
    <property type="match status" value="1"/>
</dbReference>
<protein>
    <submittedName>
        <fullName evidence="4">NAD(P)H-quinone oxidoreductase</fullName>
    </submittedName>
</protein>
<sequence>MKYIDHGRGGDADVLRLAERDLPEVGAGEVLIRVAYAGVNRPDVLQRAGSYPPPRGASPHLGLEVAGVVAAVGQGVPEWQKGDRVCALVNGGGYAEYVAAPAGQVLPVPAGLSMAQAAALPETVLTVWANVVERGRLQAGETLLVHGGTSGIGVAAIQIAKALGARVFCTVGTPEKAGAAQKLGADAAIDYRRRDFMVEVSKLTEGRGVDVILDMVGGPYIERNLRSLALEGRLVQIAFMQTAKVEVDWMPLMLRRLTFTGSTLRARSAEEKARLSRAVQDNVWPMVEDGRVQAVIDRVFPLDSAAEAHRRMESSDHVGKILLAVNPGIE</sequence>
<dbReference type="CDD" id="cd05276">
    <property type="entry name" value="p53_inducible_oxidoreductase"/>
    <property type="match status" value="1"/>
</dbReference>
<dbReference type="NCBIfam" id="TIGR02824">
    <property type="entry name" value="quinone_pig3"/>
    <property type="match status" value="1"/>
</dbReference>
<evidence type="ECO:0000313" key="5">
    <source>
        <dbReference type="Proteomes" id="UP000270261"/>
    </source>
</evidence>
<dbReference type="InterPro" id="IPR013149">
    <property type="entry name" value="ADH-like_C"/>
</dbReference>
<evidence type="ECO:0000259" key="3">
    <source>
        <dbReference type="SMART" id="SM00829"/>
    </source>
</evidence>
<dbReference type="InterPro" id="IPR036291">
    <property type="entry name" value="NAD(P)-bd_dom_sf"/>
</dbReference>
<dbReference type="OrthoDB" id="9780520at2"/>
<proteinExistence type="predicted"/>
<dbReference type="Pfam" id="PF00107">
    <property type="entry name" value="ADH_zinc_N"/>
    <property type="match status" value="1"/>
</dbReference>
<dbReference type="GO" id="GO:0016651">
    <property type="term" value="F:oxidoreductase activity, acting on NAD(P)H"/>
    <property type="evidence" value="ECO:0007669"/>
    <property type="project" value="TreeGrafter"/>
</dbReference>
<dbReference type="RefSeq" id="WP_125096117.1">
    <property type="nucleotide sequence ID" value="NZ_RRUE01000002.1"/>
</dbReference>
<gene>
    <name evidence="4" type="ORF">EHV23_11025</name>
</gene>
<dbReference type="SUPFAM" id="SSF51735">
    <property type="entry name" value="NAD(P)-binding Rossmann-fold domains"/>
    <property type="match status" value="1"/>
</dbReference>
<keyword evidence="1" id="KW-0521">NADP</keyword>
<dbReference type="Gene3D" id="3.90.180.10">
    <property type="entry name" value="Medium-chain alcohol dehydrogenases, catalytic domain"/>
    <property type="match status" value="1"/>
</dbReference>
<dbReference type="InterPro" id="IPR011032">
    <property type="entry name" value="GroES-like_sf"/>
</dbReference>
<feature type="domain" description="Enoyl reductase (ER)" evidence="3">
    <location>
        <begin position="10"/>
        <end position="323"/>
    </location>
</feature>
<dbReference type="SUPFAM" id="SSF50129">
    <property type="entry name" value="GroES-like"/>
    <property type="match status" value="1"/>
</dbReference>
<dbReference type="EMBL" id="RRUE01000002">
    <property type="protein sequence ID" value="RRN43917.1"/>
    <property type="molecule type" value="Genomic_DNA"/>
</dbReference>
<evidence type="ECO:0000313" key="4">
    <source>
        <dbReference type="EMBL" id="RRN43917.1"/>
    </source>
</evidence>
<dbReference type="GO" id="GO:0070402">
    <property type="term" value="F:NADPH binding"/>
    <property type="evidence" value="ECO:0007669"/>
    <property type="project" value="TreeGrafter"/>
</dbReference>
<dbReference type="InterPro" id="IPR020843">
    <property type="entry name" value="ER"/>
</dbReference>
<dbReference type="Gene3D" id="3.40.50.720">
    <property type="entry name" value="NAD(P)-binding Rossmann-like Domain"/>
    <property type="match status" value="1"/>
</dbReference>
<organism evidence="4 5">
    <name type="scientific">Lautropia dentalis</name>
    <dbReference type="NCBI Taxonomy" id="2490857"/>
    <lineage>
        <taxon>Bacteria</taxon>
        <taxon>Pseudomonadati</taxon>
        <taxon>Pseudomonadota</taxon>
        <taxon>Betaproteobacteria</taxon>
        <taxon>Burkholderiales</taxon>
        <taxon>Burkholderiaceae</taxon>
        <taxon>Lautropia</taxon>
    </lineage>
</organism>
<keyword evidence="5" id="KW-1185">Reference proteome</keyword>
<dbReference type="Proteomes" id="UP000270261">
    <property type="component" value="Unassembled WGS sequence"/>
</dbReference>
<dbReference type="AlphaFoldDB" id="A0A426FMJ5"/>
<evidence type="ECO:0000256" key="1">
    <source>
        <dbReference type="ARBA" id="ARBA00022857"/>
    </source>
</evidence>
<dbReference type="Pfam" id="PF08240">
    <property type="entry name" value="ADH_N"/>
    <property type="match status" value="1"/>
</dbReference>
<comment type="caution">
    <text evidence="4">The sequence shown here is derived from an EMBL/GenBank/DDBJ whole genome shotgun (WGS) entry which is preliminary data.</text>
</comment>
<name>A0A426FMJ5_9BURK</name>
<evidence type="ECO:0000256" key="2">
    <source>
        <dbReference type="ARBA" id="ARBA00023002"/>
    </source>
</evidence>
<keyword evidence="2" id="KW-0560">Oxidoreductase</keyword>
<reference evidence="4 5" key="1">
    <citation type="submission" date="2018-11" db="EMBL/GenBank/DDBJ databases">
        <title>Genome sequencing of Lautropia sp. KCOM 2505 (= ChDC F240).</title>
        <authorList>
            <person name="Kook J.-K."/>
            <person name="Park S.-N."/>
            <person name="Lim Y.K."/>
        </authorList>
    </citation>
    <scope>NUCLEOTIDE SEQUENCE [LARGE SCALE GENOMIC DNA]</scope>
    <source>
        <strain evidence="4 5">KCOM 2505</strain>
    </source>
</reference>
<dbReference type="PANTHER" id="PTHR48106:SF8">
    <property type="entry name" value="OS02G0805600 PROTEIN"/>
    <property type="match status" value="1"/>
</dbReference>
<dbReference type="SMART" id="SM00829">
    <property type="entry name" value="PKS_ER"/>
    <property type="match status" value="1"/>
</dbReference>
<dbReference type="InterPro" id="IPR014189">
    <property type="entry name" value="Quinone_OxRdtase_PIG3"/>
</dbReference>
<dbReference type="InterPro" id="IPR013154">
    <property type="entry name" value="ADH-like_N"/>
</dbReference>